<sequence length="70" mass="7207">MPTAKHHHIHPVGTHILTYLGSGGDDEVGDEETRGGAHGGDGVAEDAEGEGVVVVVEDAAEVVDVCVWGY</sequence>
<dbReference type="AlphaFoldDB" id="A0A9N9LYP7"/>
<evidence type="ECO:0000313" key="3">
    <source>
        <dbReference type="Proteomes" id="UP000701801"/>
    </source>
</evidence>
<feature type="region of interest" description="Disordered" evidence="1">
    <location>
        <begin position="20"/>
        <end position="46"/>
    </location>
</feature>
<organism evidence="2 3">
    <name type="scientific">Hymenoscyphus albidus</name>
    <dbReference type="NCBI Taxonomy" id="595503"/>
    <lineage>
        <taxon>Eukaryota</taxon>
        <taxon>Fungi</taxon>
        <taxon>Dikarya</taxon>
        <taxon>Ascomycota</taxon>
        <taxon>Pezizomycotina</taxon>
        <taxon>Leotiomycetes</taxon>
        <taxon>Helotiales</taxon>
        <taxon>Helotiaceae</taxon>
        <taxon>Hymenoscyphus</taxon>
    </lineage>
</organism>
<protein>
    <submittedName>
        <fullName evidence="2">Uncharacterized protein</fullName>
    </submittedName>
</protein>
<accession>A0A9N9LYP7</accession>
<dbReference type="EMBL" id="CAJVRM010000585">
    <property type="protein sequence ID" value="CAG8982263.1"/>
    <property type="molecule type" value="Genomic_DNA"/>
</dbReference>
<name>A0A9N9LYP7_9HELO</name>
<reference evidence="2" key="1">
    <citation type="submission" date="2021-07" db="EMBL/GenBank/DDBJ databases">
        <authorList>
            <person name="Durling M."/>
        </authorList>
    </citation>
    <scope>NUCLEOTIDE SEQUENCE</scope>
</reference>
<keyword evidence="3" id="KW-1185">Reference proteome</keyword>
<evidence type="ECO:0000256" key="1">
    <source>
        <dbReference type="SAM" id="MobiDB-lite"/>
    </source>
</evidence>
<gene>
    <name evidence="2" type="ORF">HYALB_00004497</name>
</gene>
<dbReference type="Proteomes" id="UP000701801">
    <property type="component" value="Unassembled WGS sequence"/>
</dbReference>
<comment type="caution">
    <text evidence="2">The sequence shown here is derived from an EMBL/GenBank/DDBJ whole genome shotgun (WGS) entry which is preliminary data.</text>
</comment>
<proteinExistence type="predicted"/>
<evidence type="ECO:0000313" key="2">
    <source>
        <dbReference type="EMBL" id="CAG8982263.1"/>
    </source>
</evidence>